<dbReference type="RefSeq" id="WP_170052229.1">
    <property type="nucleotide sequence ID" value="NZ_JABBKX010000001.1"/>
</dbReference>
<protein>
    <submittedName>
        <fullName evidence="6">Filamentous hemagglutinin N-terminal domain-containing protein</fullName>
    </submittedName>
</protein>
<evidence type="ECO:0000256" key="3">
    <source>
        <dbReference type="ARBA" id="ARBA00022729"/>
    </source>
</evidence>
<dbReference type="EMBL" id="JABBKX010000001">
    <property type="protein sequence ID" value="NMJ39928.1"/>
    <property type="molecule type" value="Genomic_DNA"/>
</dbReference>
<comment type="subcellular location">
    <subcellularLocation>
        <location evidence="1">Secreted</location>
    </subcellularLocation>
</comment>
<evidence type="ECO:0000313" key="6">
    <source>
        <dbReference type="EMBL" id="NMJ39928.1"/>
    </source>
</evidence>
<feature type="region of interest" description="Disordered" evidence="4">
    <location>
        <begin position="1"/>
        <end position="28"/>
    </location>
</feature>
<sequence>MARVAKTGRPAAVSKPIPAPPRAPQRRTPHRGWLLATTALLPIAAGPVAAQTPPSATTGPTGGQVTAGQAAITRGAGSTTITQGTNRAAIDWQQFNVGSQHTVQFVQPNAGSWTLNRVMTPDPSVIAGRVQANGGVAIVNQSGVVFAQGAQVNVASLIASAAGITNENFMAGRMVFDQAPRPGARVENHGSITVADRGLAALVAPGVSNSGVIRARLGRVALGAAETFVLDLAGDGLINIDVTQAVRTAPDGGQALVTNTGVIEAPGGSVLLTAHAASGLVEDLVRQTGVINVQTVGDQTGQVALRAQGGSVRVDGTIDASGGAGQRGGRVAVQATDGVTVAGTARIDASGGAGGGQVLVGTTGRGRNQTMAARTTVERGAVIRADATQNGNGGEIVVNSTTSTEMRGTVSARGGVTGGNGGFVEISGQQSLLISGFIDLAAPSGTPGELLLDPQNIIVSSNSNVNPPGGGSSVTDTATDPAANFTATTGNNNQWLRVEPGAIEGFNGTVTLDAGNDIVVSSAINKTNGGLGLTAGNSITISANVSVSDTLSLAATTGSISIGADLRAASMTMTAGTGITQTAGTIASISGAGTALPLSATTTAGNISLAQAGNGSLSLTFSAPGTVSVQSGDFANGQSGGTAGAIEIAGASSGGGITLVSNRQNNNAATAGTGTIAVNASLTSTAGITLNADGAITQNATGTIITARDATGALRIRNRTNGNASAAGSATLDQAANQIAVLDARTTGALAVASAGFAAGPGNVPPANPTLSVTLAEGGSVSLTAPRLALPNGAVATTGDVTLVATEPGVGAGSAATLTIGGAVTAVDEGTVRLRADRMDLTGATFDGTGTGNNLALLEIGPLTAGRAIAWGGTDGTNLFLGVGSQTAIAGADTTTLRLGQTTVNAAAVTAGDITFGSNLTIAGTLALNGTGNISTAGGVLDVPTLTIRGATANSGAGSVALSGNNVIDALDARATGGLSVTSSAPTFSILGASSGAGLVLAATAAAGVLDLGSGTVSAVTSVNLSAGTGGITQGATGTLTAASLLASSTGNISLTGSGNAIGAIATGITAPGGNGPLLTDANRGVYAGGTFTLATSGALSITGAVESRGGLVNITAGSIAIGAPIAVSGGVTPTLRLTTNGSGGATGAVSQTSRVLTTGTGALAVTASGSVDLSRTDNAIPTLLASSAGGPFSFTTTGGLTVSGAVSAATSLQLYAQGGTLTVNGALTTTNAGGIGLTGTDVVQAALVRARDAAATSGGTVSMTASGVAGSISQSTGGRIVADSLSLSANGGVNLTAGIGIGTTVGLGSGDAGNPALWNTIGSIVASTIGDFRLLNVGDLLFQGSAFSNVAGSTVAIVTRGRLTVGAFSSIIAEAISIGAGGGVTVNGGLGSAGLTSRLDMTTSPGGTINQGSGSSVAAATLRILAAGDVDLSGTGNTISNLAAAALAADVGINVRSNVGLTTVAATANILTPDNTLTTGPTGIVSNDITLQAPSITIGAGAPLVRFDTNQVGSVTLITDNLINGGGEIDLGPGGTFGIGFDNPNIEILVGDPTIDTNIVPIPGVSYVISATPVTGALTQWISGTYINNLPLSAGTVNATLRIGTPGQTARTFVIGALTPNAKFTTFDIRGGDVVVGANVSAPGRTVNISAGANIVQSGTYARNETILTYDVFLTPSFSFVLNPAYLQANGIITAGTLIANAAGNVNLGGVVHNVASLAGSAGGTFNFRDADGFQIGPAGSGGISAPTRVVLQADTGSITQAAGSPITTNALEVSVAGGSLVLDGGSANSSLAADLNRIGSLTQNVFTTGLNATGDVTIRNNGSLFLNADITTSGDVRLHTQTGSITQGGDGAEFSSTAALITANNLFVSAPAGSVILANGAADPTNPNVFGNVLSGGLGASTVAGNLTLRTAQALNIVGDVLVGSAAGGTSGTATFLSRFDSIAQQAGGSLSADSLVAVAPGGSVLLNGATTNSVGTVLTSSAGTDFRLFTDRALTVAGTITGGAAGTVALRGDSDVTVNAALSGGSIAVQSGGDLASTASLTGGAGGAVTLAATGTVGIGANISGGTISATGGGAMTVGANISGTSIELQGAGITLGSGGLGGTLTATRVLLRTGSDFDPASGTAGGPSIVQTAGTIEASQFSASAPGGNITLTATGNTFGTIVAGADAGGAAASAGIVAGGNVSLTTDGTLALNSPLLAGWDPARTGVTVTLRANQMTLGALVDTRGPGATNRQAGVIDIAPLTAANPVVLGGITEIGGSYLTLQASELANLRAGTVNVTTTNAGEGIYILDTAALAGLMTGGTTLNLSAANGFVDQFAYATGTSQLTVERLNIVAGSFVTVGSAGNLIGEVTGISAGGAISLASASPLLTLSGAVASTASGSTITIRADDLNITAGGSITVPNGTVDISGVTAGRGISLGTEVAGTLGLSTAEIGRIGQTTNPLALVRFGDTGSGTIQIQGDVSFRDAPVDASSAIGGARALAVQLTASGSGGDITQTGIGALNVASISASARSVSLISAANAIDSVAALTGAGGGAALRSARDLVLPTGVTASAAGGALAVTSDGRLTVNGAAQATGAAGDVALTGRTGLVIASTAAITAGGDVALTAGPDAGNGVGALSINGTVSATGDIAATATGTLTVAQDLASSTGNITLSTIAPGTQPAADIVISAPSVVGANLGSSAAVTEIIATGAGAGVVTLSATGSITQAASGTQINANALQVAAGANADLGPATNLVTELRSLSAGGFATLTVQNGLVVTGLASAVGSLTLNAGTTLTVAGTGTAEATGPASVLTLNAGTAMTINGTASAQTVDLTASGGQLAIAGGTVTGGAAAGGSVTLSGTSLAITAGADVTAETITANLASGNITLDSSNVSAQGATGVLSLATTGLISVTGGTVGGNTATLDAGAGGLTVTNATLSAGSGGFTLTSDGATLLSGGGTTVTGGTLQVLGQTSARISGGTHNASAGVEVTATAGLADILTATVGSTGGDVTVSGTAATISGGQIDAGGVVGLTASTGNAAVTGATVGAGSNIVLTANAGQATVTNGGLTAGGNIRLDAGTLAQISGGTHLATGNVLLAATGGAANLTNAANVTATNGQVALTGTSASVTGGTVRAGSDIALTGTTGQASVNAADLGAGRDILVQGPGGAIISGGVAVADRDVRLTAPGNFAYIYNGADVTATNGAIALSGGYAIIELSTTRAGTDVTLTGANQAYIYDGSTTAGGNISVDGTSFAALYYGTHVAGSGIAIAATGGDATLYFTNATANGGNIALGGLTTTIDTSTAGASGNITMNGGSAAVSASTITAGGNLAMTATTGPATITNGTTDVAGSITLQGVSQAQISGGTHTAGIGVSLTSSGGAASLLGTTVAANGGDVTLSGTSATIDTTTAGASGTISLTGTTGSAIVSAGVLTAGDSISLQGQTLARITGGTHVAAQDVTIASAAGPVETLNTTVTATAGTLAMTGTAATMTGATLRAGTEIAMTATGGAVSTTNGSLTSGGAITLAAAGTATLAGTVTNATGATSITGQAGATLSGGSHAGGRGFALAAPGGTATLSGTTITSGAGGAVSVSGAAVVVNGGQVASGGSLAMSATAGDLNLGAPALSAATTLGLNAAGTVLVQPGTSAAAGTDLTVNAGTLTVTSASLSAGQDMLMTVGGGASFTGASLFATRDIRLGAGGLVSVNGGKFDGGNEIALSGGSFNFASANIDPQIIRITAVNNIAIVNSTMTASDAIRILAGGSMTVTDSTFTAVTLGLRSGGALTLERGLYIIGDAVVFASPTSIQTVGRIVVRPLGTDLPGVAFDTRITTPSVDPLDIIQPDNPNLPASQQPTQVREPGSDAPGDFGVPTSNPAGTLDFTIDAGRSAIFLLIDGGSATGDINTAGRVGIFGTGGTVALRGTLIDYQGNQYSGGNASALTDSARPAPGDALARFTFNDCVISSINCFVPQQVLAIPQAPPQQVDIRLFGSRITDPDVQIPNVAEEDY</sequence>
<feature type="compositionally biased region" description="Polar residues" evidence="4">
    <location>
        <begin position="3833"/>
        <end position="3845"/>
    </location>
</feature>
<dbReference type="PANTHER" id="PTHR12338:SF8">
    <property type="entry name" value="HEME_HEMOPEXIN-BINDING PROTEIN"/>
    <property type="match status" value="1"/>
</dbReference>
<dbReference type="InterPro" id="IPR050909">
    <property type="entry name" value="Bact_Autotransporter_VF"/>
</dbReference>
<organism evidence="6 7">
    <name type="scientific">Neoroseomonas marina</name>
    <dbReference type="NCBI Taxonomy" id="1232220"/>
    <lineage>
        <taxon>Bacteria</taxon>
        <taxon>Pseudomonadati</taxon>
        <taxon>Pseudomonadota</taxon>
        <taxon>Alphaproteobacteria</taxon>
        <taxon>Acetobacterales</taxon>
        <taxon>Acetobacteraceae</taxon>
        <taxon>Neoroseomonas</taxon>
    </lineage>
</organism>
<dbReference type="SMART" id="SM00912">
    <property type="entry name" value="Haemagg_act"/>
    <property type="match status" value="1"/>
</dbReference>
<dbReference type="GO" id="GO:0005576">
    <property type="term" value="C:extracellular region"/>
    <property type="evidence" value="ECO:0007669"/>
    <property type="project" value="UniProtKB-SubCell"/>
</dbReference>
<evidence type="ECO:0000256" key="4">
    <source>
        <dbReference type="SAM" id="MobiDB-lite"/>
    </source>
</evidence>
<dbReference type="InterPro" id="IPR006626">
    <property type="entry name" value="PbH1"/>
</dbReference>
<evidence type="ECO:0000259" key="5">
    <source>
        <dbReference type="SMART" id="SM00912"/>
    </source>
</evidence>
<evidence type="ECO:0000313" key="7">
    <source>
        <dbReference type="Proteomes" id="UP000548582"/>
    </source>
</evidence>
<reference evidence="6 7" key="1">
    <citation type="submission" date="2020-03" db="EMBL/GenBank/DDBJ databases">
        <authorList>
            <person name="Sun Q."/>
        </authorList>
    </citation>
    <scope>NUCLEOTIDE SEQUENCE [LARGE SCALE GENOMIC DNA]</scope>
    <source>
        <strain evidence="6 7">JC162</strain>
    </source>
</reference>
<feature type="region of interest" description="Disordered" evidence="4">
    <location>
        <begin position="3824"/>
        <end position="3858"/>
    </location>
</feature>
<dbReference type="Proteomes" id="UP000548582">
    <property type="component" value="Unassembled WGS sequence"/>
</dbReference>
<dbReference type="InterPro" id="IPR012334">
    <property type="entry name" value="Pectin_lyas_fold"/>
</dbReference>
<keyword evidence="3" id="KW-0732">Signal</keyword>
<accession>A0A848E9F0</accession>
<name>A0A848E9F0_9PROT</name>
<evidence type="ECO:0000256" key="2">
    <source>
        <dbReference type="ARBA" id="ARBA00022525"/>
    </source>
</evidence>
<dbReference type="NCBIfam" id="TIGR01901">
    <property type="entry name" value="adhes_NPXG"/>
    <property type="match status" value="1"/>
</dbReference>
<dbReference type="InterPro" id="IPR008638">
    <property type="entry name" value="FhaB/CdiA-like_TPS"/>
</dbReference>
<dbReference type="SMART" id="SM00710">
    <property type="entry name" value="PbH1"/>
    <property type="match status" value="13"/>
</dbReference>
<evidence type="ECO:0000256" key="1">
    <source>
        <dbReference type="ARBA" id="ARBA00004613"/>
    </source>
</evidence>
<keyword evidence="2" id="KW-0964">Secreted</keyword>
<proteinExistence type="predicted"/>
<keyword evidence="7" id="KW-1185">Reference proteome</keyword>
<comment type="caution">
    <text evidence="6">The sequence shown here is derived from an EMBL/GenBank/DDBJ whole genome shotgun (WGS) entry which is preliminary data.</text>
</comment>
<dbReference type="InterPro" id="IPR011050">
    <property type="entry name" value="Pectin_lyase_fold/virulence"/>
</dbReference>
<dbReference type="SUPFAM" id="SSF51126">
    <property type="entry name" value="Pectin lyase-like"/>
    <property type="match status" value="1"/>
</dbReference>
<dbReference type="Pfam" id="PF05860">
    <property type="entry name" value="TPS"/>
    <property type="match status" value="1"/>
</dbReference>
<feature type="domain" description="Filamentous haemagglutinin FhaB/tRNA nuclease CdiA-like TPS" evidence="5">
    <location>
        <begin position="56"/>
        <end position="168"/>
    </location>
</feature>
<dbReference type="PANTHER" id="PTHR12338">
    <property type="entry name" value="AUTOTRANSPORTER"/>
    <property type="match status" value="1"/>
</dbReference>
<gene>
    <name evidence="6" type="ORF">GWK16_01650</name>
</gene>
<dbReference type="Gene3D" id="2.160.20.10">
    <property type="entry name" value="Single-stranded right-handed beta-helix, Pectin lyase-like"/>
    <property type="match status" value="1"/>
</dbReference>